<accession>A0A7Y4P4J7</accession>
<reference evidence="7 8" key="1">
    <citation type="submission" date="2020-05" db="EMBL/GenBank/DDBJ databases">
        <title>Genome sequence of Kribbella sandramycini ATCC 39419.</title>
        <authorList>
            <person name="Maclea K.S."/>
            <person name="Fair J.L."/>
        </authorList>
    </citation>
    <scope>NUCLEOTIDE SEQUENCE [LARGE SCALE GENOMIC DNA]</scope>
    <source>
        <strain evidence="7 8">ATCC 39419</strain>
    </source>
</reference>
<dbReference type="Pfam" id="PF00126">
    <property type="entry name" value="HTH_1"/>
    <property type="match status" value="1"/>
</dbReference>
<dbReference type="PANTHER" id="PTHR30346">
    <property type="entry name" value="TRANSCRIPTIONAL DUAL REGULATOR HCAR-RELATED"/>
    <property type="match status" value="1"/>
</dbReference>
<name>A0A7Y4P4J7_9ACTN</name>
<dbReference type="GO" id="GO:0032993">
    <property type="term" value="C:protein-DNA complex"/>
    <property type="evidence" value="ECO:0007669"/>
    <property type="project" value="TreeGrafter"/>
</dbReference>
<evidence type="ECO:0000313" key="6">
    <source>
        <dbReference type="EMBL" id="MBB6570336.1"/>
    </source>
</evidence>
<keyword evidence="2" id="KW-0805">Transcription regulation</keyword>
<proteinExistence type="inferred from homology"/>
<dbReference type="Gene3D" id="1.10.10.10">
    <property type="entry name" value="Winged helix-like DNA-binding domain superfamily/Winged helix DNA-binding domain"/>
    <property type="match status" value="1"/>
</dbReference>
<dbReference type="PANTHER" id="PTHR30346:SF0">
    <property type="entry name" value="HCA OPERON TRANSCRIPTIONAL ACTIVATOR HCAR"/>
    <property type="match status" value="1"/>
</dbReference>
<dbReference type="PRINTS" id="PR00039">
    <property type="entry name" value="HTHLYSR"/>
</dbReference>
<dbReference type="InterPro" id="IPR005119">
    <property type="entry name" value="LysR_subst-bd"/>
</dbReference>
<dbReference type="Proteomes" id="UP000553957">
    <property type="component" value="Unassembled WGS sequence"/>
</dbReference>
<keyword evidence="8" id="KW-1185">Reference proteome</keyword>
<dbReference type="EMBL" id="JACHKF010000001">
    <property type="protein sequence ID" value="MBB6570336.1"/>
    <property type="molecule type" value="Genomic_DNA"/>
</dbReference>
<dbReference type="SUPFAM" id="SSF53850">
    <property type="entry name" value="Periplasmic binding protein-like II"/>
    <property type="match status" value="1"/>
</dbReference>
<evidence type="ECO:0000256" key="3">
    <source>
        <dbReference type="ARBA" id="ARBA00023125"/>
    </source>
</evidence>
<evidence type="ECO:0000259" key="5">
    <source>
        <dbReference type="PROSITE" id="PS50931"/>
    </source>
</evidence>
<dbReference type="Pfam" id="PF03466">
    <property type="entry name" value="LysR_substrate"/>
    <property type="match status" value="1"/>
</dbReference>
<dbReference type="InterPro" id="IPR036388">
    <property type="entry name" value="WH-like_DNA-bd_sf"/>
</dbReference>
<dbReference type="InterPro" id="IPR036390">
    <property type="entry name" value="WH_DNA-bd_sf"/>
</dbReference>
<dbReference type="AlphaFoldDB" id="A0A7Y4P4J7"/>
<protein>
    <submittedName>
        <fullName evidence="6">DNA-binding transcriptional LysR family regulator</fullName>
    </submittedName>
    <submittedName>
        <fullName evidence="7">LysR family transcriptional regulator</fullName>
    </submittedName>
</protein>
<dbReference type="EMBL" id="JABJRC010000011">
    <property type="protein sequence ID" value="NOL45200.1"/>
    <property type="molecule type" value="Genomic_DNA"/>
</dbReference>
<gene>
    <name evidence="6" type="ORF">HNR71_005973</name>
    <name evidence="7" type="ORF">HPO96_33625</name>
</gene>
<evidence type="ECO:0000313" key="8">
    <source>
        <dbReference type="Proteomes" id="UP000534306"/>
    </source>
</evidence>
<dbReference type="SUPFAM" id="SSF46785">
    <property type="entry name" value="Winged helix' DNA-binding domain"/>
    <property type="match status" value="1"/>
</dbReference>
<reference evidence="6 9" key="2">
    <citation type="submission" date="2020-08" db="EMBL/GenBank/DDBJ databases">
        <title>Sequencing the genomes of 1000 actinobacteria strains.</title>
        <authorList>
            <person name="Klenk H.-P."/>
        </authorList>
    </citation>
    <scope>NUCLEOTIDE SEQUENCE [LARGE SCALE GENOMIC DNA]</scope>
    <source>
        <strain evidence="6 9">DSM 15626</strain>
    </source>
</reference>
<feature type="domain" description="HTH lysR-type" evidence="5">
    <location>
        <begin position="5"/>
        <end position="62"/>
    </location>
</feature>
<evidence type="ECO:0000256" key="1">
    <source>
        <dbReference type="ARBA" id="ARBA00009437"/>
    </source>
</evidence>
<evidence type="ECO:0000256" key="4">
    <source>
        <dbReference type="ARBA" id="ARBA00023163"/>
    </source>
</evidence>
<dbReference type="RefSeq" id="WP_171678457.1">
    <property type="nucleotide sequence ID" value="NZ_BAAAGT010000017.1"/>
</dbReference>
<keyword evidence="3 6" id="KW-0238">DNA-binding</keyword>
<keyword evidence="4" id="KW-0804">Transcription</keyword>
<dbReference type="Proteomes" id="UP000534306">
    <property type="component" value="Unassembled WGS sequence"/>
</dbReference>
<evidence type="ECO:0000313" key="7">
    <source>
        <dbReference type="EMBL" id="NOL45200.1"/>
    </source>
</evidence>
<dbReference type="PROSITE" id="PS50931">
    <property type="entry name" value="HTH_LYSR"/>
    <property type="match status" value="1"/>
</dbReference>
<evidence type="ECO:0000313" key="9">
    <source>
        <dbReference type="Proteomes" id="UP000553957"/>
    </source>
</evidence>
<sequence>MKANLDMRLVRHFVAVAEELHFGRAAARLFVAQQVVSRDVRKLEDQLGVRLFDRSSRNVTLSAAGATFFPGARALLADHDALVATLLGADDRVVVDAVGNGTTPARLLAAARPLEDGFEFYSVFEPSLATSLTRIAARTLDVGFGRLGALPLPAGVQHRPAGHEPFALLLPASHDLAGTDPLPLKALRGRTICWQAGDHVTPEWEDAALQLLAAYDAIPVPTHPRVRGADELAHHLRPGEPPVLTTVNQPEVPGTTLRPLTDPTPLYPWSMLWRTDWHHPALPLLHHLLDAQPASSMADVWLPMPESQAQRL</sequence>
<comment type="similarity">
    <text evidence="1">Belongs to the LysR transcriptional regulatory family.</text>
</comment>
<organism evidence="7 8">
    <name type="scientific">Kribbella sandramycini</name>
    <dbReference type="NCBI Taxonomy" id="60450"/>
    <lineage>
        <taxon>Bacteria</taxon>
        <taxon>Bacillati</taxon>
        <taxon>Actinomycetota</taxon>
        <taxon>Actinomycetes</taxon>
        <taxon>Propionibacteriales</taxon>
        <taxon>Kribbellaceae</taxon>
        <taxon>Kribbella</taxon>
    </lineage>
</organism>
<dbReference type="GO" id="GO:0003677">
    <property type="term" value="F:DNA binding"/>
    <property type="evidence" value="ECO:0007669"/>
    <property type="project" value="UniProtKB-KW"/>
</dbReference>
<evidence type="ECO:0000256" key="2">
    <source>
        <dbReference type="ARBA" id="ARBA00023015"/>
    </source>
</evidence>
<comment type="caution">
    <text evidence="7">The sequence shown here is derived from an EMBL/GenBank/DDBJ whole genome shotgun (WGS) entry which is preliminary data.</text>
</comment>
<dbReference type="GO" id="GO:0003700">
    <property type="term" value="F:DNA-binding transcription factor activity"/>
    <property type="evidence" value="ECO:0007669"/>
    <property type="project" value="InterPro"/>
</dbReference>
<dbReference type="Gene3D" id="3.40.190.10">
    <property type="entry name" value="Periplasmic binding protein-like II"/>
    <property type="match status" value="2"/>
</dbReference>
<dbReference type="InterPro" id="IPR000847">
    <property type="entry name" value="LysR_HTH_N"/>
</dbReference>
<dbReference type="FunFam" id="1.10.10.10:FF:000001">
    <property type="entry name" value="LysR family transcriptional regulator"/>
    <property type="match status" value="1"/>
</dbReference>